<keyword evidence="7" id="KW-0472">Membrane</keyword>
<dbReference type="GO" id="GO:0016887">
    <property type="term" value="F:ATP hydrolysis activity"/>
    <property type="evidence" value="ECO:0007669"/>
    <property type="project" value="InterPro"/>
</dbReference>
<dbReference type="CDD" id="cd03257">
    <property type="entry name" value="ABC_NikE_OppD_transporters"/>
    <property type="match status" value="1"/>
</dbReference>
<evidence type="ECO:0000256" key="4">
    <source>
        <dbReference type="ARBA" id="ARBA00022475"/>
    </source>
</evidence>
<dbReference type="Pfam" id="PF00005">
    <property type="entry name" value="ABC_tran"/>
    <property type="match status" value="1"/>
</dbReference>
<sequence length="338" mass="37150">MIHYVSIVHSISEVFVLSESILEVESLTTVIRDKRREVTIVDGIDFRIGRGEVVALVGESGCGKSMTSLSIMGLLPRTGAIARGDVRFHGRSLVGLKKRQLSQIRGRHISMIFQEPMTSLNPVLTIGTQLTESIVRHLKTDKAAARASAEEWLRRVGFPEPARICREYPHRLSGGMRQRVMLAMAMACRPELLIADEPTTALDVTIQAQVLDLLRELLRESEMAVLFITHDLGVVAEMASRVIVMYAGQIVESADVRTLFTSPRHPYTQGLLQSTPRMHGGPERLVPIAGSVPPPGSHGPGCRFADRCPIVRPECRDAMPKLEGIGPSHEVRCIAATS</sequence>
<comment type="subcellular location">
    <subcellularLocation>
        <location evidence="1">Cell membrane</location>
        <topology evidence="1">Peripheral membrane protein</topology>
    </subcellularLocation>
</comment>
<dbReference type="PROSITE" id="PS50893">
    <property type="entry name" value="ABC_TRANSPORTER_2"/>
    <property type="match status" value="1"/>
</dbReference>
<keyword evidence="5" id="KW-0547">Nucleotide-binding</keyword>
<dbReference type="Proteomes" id="UP000006620">
    <property type="component" value="Chromosome"/>
</dbReference>
<dbReference type="InterPro" id="IPR050388">
    <property type="entry name" value="ABC_Ni/Peptide_Import"/>
</dbReference>
<dbReference type="PANTHER" id="PTHR43297:SF2">
    <property type="entry name" value="DIPEPTIDE TRANSPORT ATP-BINDING PROTEIN DPPD"/>
    <property type="match status" value="1"/>
</dbReference>
<evidence type="ECO:0000256" key="1">
    <source>
        <dbReference type="ARBA" id="ARBA00004202"/>
    </source>
</evidence>
<keyword evidence="6" id="KW-0067">ATP-binding</keyword>
<dbReference type="NCBIfam" id="TIGR01727">
    <property type="entry name" value="oligo_HPY"/>
    <property type="match status" value="1"/>
</dbReference>
<accession>F8FJY5</accession>
<dbReference type="GO" id="GO:0005524">
    <property type="term" value="F:ATP binding"/>
    <property type="evidence" value="ECO:0007669"/>
    <property type="project" value="UniProtKB-KW"/>
</dbReference>
<evidence type="ECO:0000259" key="8">
    <source>
        <dbReference type="PROSITE" id="PS50893"/>
    </source>
</evidence>
<evidence type="ECO:0000256" key="3">
    <source>
        <dbReference type="ARBA" id="ARBA00022448"/>
    </source>
</evidence>
<keyword evidence="4" id="KW-1003">Cell membrane</keyword>
<feature type="domain" description="ABC transporter" evidence="8">
    <location>
        <begin position="22"/>
        <end position="272"/>
    </location>
</feature>
<keyword evidence="3" id="KW-0813">Transport</keyword>
<dbReference type="InterPro" id="IPR017871">
    <property type="entry name" value="ABC_transporter-like_CS"/>
</dbReference>
<dbReference type="FunFam" id="3.40.50.300:FF:000016">
    <property type="entry name" value="Oligopeptide ABC transporter ATP-binding component"/>
    <property type="match status" value="1"/>
</dbReference>
<dbReference type="RefSeq" id="WP_013919179.1">
    <property type="nucleotide sequence ID" value="NC_015690.1"/>
</dbReference>
<protein>
    <submittedName>
        <fullName evidence="9">Oligopeptide/dipeptide ABC transporter, ATPase subunit</fullName>
    </submittedName>
</protein>
<dbReference type="Pfam" id="PF08352">
    <property type="entry name" value="oligo_HPY"/>
    <property type="match status" value="1"/>
</dbReference>
<evidence type="ECO:0000256" key="7">
    <source>
        <dbReference type="ARBA" id="ARBA00023136"/>
    </source>
</evidence>
<dbReference type="Gene3D" id="3.40.50.300">
    <property type="entry name" value="P-loop containing nucleotide triphosphate hydrolases"/>
    <property type="match status" value="1"/>
</dbReference>
<dbReference type="EMBL" id="CP002869">
    <property type="protein sequence ID" value="AEI44026.1"/>
    <property type="molecule type" value="Genomic_DNA"/>
</dbReference>
<comment type="similarity">
    <text evidence="2">Belongs to the ABC transporter superfamily.</text>
</comment>
<dbReference type="InterPro" id="IPR003593">
    <property type="entry name" value="AAA+_ATPase"/>
</dbReference>
<gene>
    <name evidence="9" type="ordered locus">KNP414_05502</name>
</gene>
<dbReference type="PANTHER" id="PTHR43297">
    <property type="entry name" value="OLIGOPEPTIDE TRANSPORT ATP-BINDING PROTEIN APPD"/>
    <property type="match status" value="1"/>
</dbReference>
<reference evidence="10" key="1">
    <citation type="submission" date="2011-06" db="EMBL/GenBank/DDBJ databases">
        <title>Complete genome sequence of Paenibacillus mucilaginosus KNP414.</title>
        <authorList>
            <person name="Wang J."/>
            <person name="Hu S."/>
            <person name="Hu X."/>
            <person name="Zhang B."/>
            <person name="Dong D."/>
            <person name="Zhang S."/>
            <person name="Zhao K."/>
            <person name="Wu D."/>
        </authorList>
    </citation>
    <scope>NUCLEOTIDE SEQUENCE [LARGE SCALE GENOMIC DNA]</scope>
    <source>
        <strain evidence="10">KNP414</strain>
    </source>
</reference>
<dbReference type="SMART" id="SM00382">
    <property type="entry name" value="AAA"/>
    <property type="match status" value="1"/>
</dbReference>
<organism evidence="9 10">
    <name type="scientific">Paenibacillus mucilaginosus (strain KNP414)</name>
    <dbReference type="NCBI Taxonomy" id="1036673"/>
    <lineage>
        <taxon>Bacteria</taxon>
        <taxon>Bacillati</taxon>
        <taxon>Bacillota</taxon>
        <taxon>Bacilli</taxon>
        <taxon>Bacillales</taxon>
        <taxon>Paenibacillaceae</taxon>
        <taxon>Paenibacillus</taxon>
    </lineage>
</organism>
<evidence type="ECO:0000256" key="6">
    <source>
        <dbReference type="ARBA" id="ARBA00022840"/>
    </source>
</evidence>
<evidence type="ECO:0000313" key="10">
    <source>
        <dbReference type="Proteomes" id="UP000006620"/>
    </source>
</evidence>
<dbReference type="InterPro" id="IPR003439">
    <property type="entry name" value="ABC_transporter-like_ATP-bd"/>
</dbReference>
<dbReference type="InterPro" id="IPR013563">
    <property type="entry name" value="Oligopep_ABC_C"/>
</dbReference>
<evidence type="ECO:0000256" key="5">
    <source>
        <dbReference type="ARBA" id="ARBA00022741"/>
    </source>
</evidence>
<dbReference type="PROSITE" id="PS00211">
    <property type="entry name" value="ABC_TRANSPORTER_1"/>
    <property type="match status" value="1"/>
</dbReference>
<proteinExistence type="inferred from homology"/>
<evidence type="ECO:0000313" key="9">
    <source>
        <dbReference type="EMBL" id="AEI44026.1"/>
    </source>
</evidence>
<reference evidence="9 10" key="2">
    <citation type="journal article" date="2013" name="Genome Announc.">
        <title>Genome Sequence of Growth-Improving Paenibacillus mucilaginosus Strain KNP414.</title>
        <authorList>
            <person name="Lu J.J."/>
            <person name="Wang J.F."/>
            <person name="Hu X.F."/>
        </authorList>
    </citation>
    <scope>NUCLEOTIDE SEQUENCE [LARGE SCALE GENOMIC DNA]</scope>
    <source>
        <strain evidence="9 10">KNP414</strain>
    </source>
</reference>
<dbReference type="AlphaFoldDB" id="F8FJY5"/>
<dbReference type="InterPro" id="IPR027417">
    <property type="entry name" value="P-loop_NTPase"/>
</dbReference>
<evidence type="ECO:0000256" key="2">
    <source>
        <dbReference type="ARBA" id="ARBA00005417"/>
    </source>
</evidence>
<dbReference type="SUPFAM" id="SSF52540">
    <property type="entry name" value="P-loop containing nucleoside triphosphate hydrolases"/>
    <property type="match status" value="1"/>
</dbReference>
<name>F8FJY5_PAEMK</name>
<dbReference type="HOGENOM" id="CLU_000604_1_23_9"/>
<dbReference type="KEGG" id="pms:KNP414_05502"/>
<dbReference type="GO" id="GO:0005886">
    <property type="term" value="C:plasma membrane"/>
    <property type="evidence" value="ECO:0007669"/>
    <property type="project" value="UniProtKB-SubCell"/>
</dbReference>
<dbReference type="GO" id="GO:0015833">
    <property type="term" value="P:peptide transport"/>
    <property type="evidence" value="ECO:0007669"/>
    <property type="project" value="InterPro"/>
</dbReference>
<dbReference type="PATRIC" id="fig|1036673.3.peg.5105"/>